<dbReference type="RefSeq" id="WP_038963516.1">
    <property type="nucleotide sequence ID" value="NZ_CP134783.1"/>
</dbReference>
<reference evidence="1" key="2">
    <citation type="submission" date="2019-01" db="EMBL/GenBank/DDBJ databases">
        <authorList>
            <consortium name="NCBI Pathogen Detection Project"/>
        </authorList>
    </citation>
    <scope>NUCLEOTIDE SEQUENCE</scope>
    <source>
        <strain evidence="1">BCW_3452</strain>
    </source>
</reference>
<protein>
    <submittedName>
        <fullName evidence="1">Uncharacterized protein</fullName>
    </submittedName>
</protein>
<sequence length="59" mass="6696">MEKANQITDQLEQEVQSASKNPFAGKLIAPLRLFLVWMRLTNERLAQLENQLNGVVNGE</sequence>
<proteinExistence type="predicted"/>
<comment type="caution">
    <text evidence="1">The sequence shown here is derived from an EMBL/GenBank/DDBJ whole genome shotgun (WGS) entry which is preliminary data.</text>
</comment>
<dbReference type="AlphaFoldDB" id="A0A854GPF9"/>
<dbReference type="EMBL" id="DACRBY010000006">
    <property type="protein sequence ID" value="HAS8539442.1"/>
    <property type="molecule type" value="Genomic_DNA"/>
</dbReference>
<organism evidence="1">
    <name type="scientific">Vibrio vulnificus</name>
    <dbReference type="NCBI Taxonomy" id="672"/>
    <lineage>
        <taxon>Bacteria</taxon>
        <taxon>Pseudomonadati</taxon>
        <taxon>Pseudomonadota</taxon>
        <taxon>Gammaproteobacteria</taxon>
        <taxon>Vibrionales</taxon>
        <taxon>Vibrionaceae</taxon>
        <taxon>Vibrio</taxon>
    </lineage>
</organism>
<evidence type="ECO:0000313" key="1">
    <source>
        <dbReference type="EMBL" id="HAS8539442.1"/>
    </source>
</evidence>
<reference evidence="1" key="1">
    <citation type="journal article" date="2018" name="Genome Biol.">
        <title>SKESA: strategic k-mer extension for scrupulous assemblies.</title>
        <authorList>
            <person name="Souvorov A."/>
            <person name="Agarwala R."/>
            <person name="Lipman D.J."/>
        </authorList>
    </citation>
    <scope>NUCLEOTIDE SEQUENCE</scope>
    <source>
        <strain evidence="1">BCW_3452</strain>
    </source>
</reference>
<name>A0A854GPF9_VIBVL</name>
<dbReference type="Proteomes" id="UP000863257">
    <property type="component" value="Unassembled WGS sequence"/>
</dbReference>
<accession>A0A854GPF9</accession>
<gene>
    <name evidence="1" type="ORF">I7730_06545</name>
</gene>